<accession>A0ABR1TC82</accession>
<feature type="domain" description="DUF4246" evidence="2">
    <location>
        <begin position="169"/>
        <end position="221"/>
    </location>
</feature>
<comment type="caution">
    <text evidence="4">The sequence shown here is derived from an EMBL/GenBank/DDBJ whole genome shotgun (WGS) entry which is preliminary data.</text>
</comment>
<dbReference type="Pfam" id="PF14033">
    <property type="entry name" value="DUF4246"/>
    <property type="match status" value="1"/>
</dbReference>
<dbReference type="InterPro" id="IPR025340">
    <property type="entry name" value="DUF4246"/>
</dbReference>
<evidence type="ECO:0000313" key="5">
    <source>
        <dbReference type="Proteomes" id="UP001444661"/>
    </source>
</evidence>
<evidence type="ECO:0000256" key="1">
    <source>
        <dbReference type="SAM" id="MobiDB-lite"/>
    </source>
</evidence>
<sequence>MALMDLLTDKPDWSRQISDETIIAEWRKEATEQTERGMYNEIVSKEGDSADNPRYYPQCPPGKACILSEAAFNFVIQGLGTGSCLDANNGNDHIISGIQELRAKAVYFEQTGLVPTLDTNPSGMDVPTHSTIPRVVAKSDHLVTPEFHARLMAALEGLCIGRHQIAKAILSEPDSIEQVNYSCEESIRTRLKDTGLQVVVKVASIELAPEKPNFVEGRWHVCMFTDQIARGRLVEPYERIISTGNVPPPQPGWWADAVFGSDPSVHHGDLRPEVFQLLTEKLGPQVQRRSGAETGPSSENSKTLPPKLLDMLRHYRGVGGDGLMGSHEARKHRIRLMDERPSGRGADEGGYNSISDPNMRALYSVGVYLWSLLV</sequence>
<dbReference type="Proteomes" id="UP001444661">
    <property type="component" value="Unassembled WGS sequence"/>
</dbReference>
<dbReference type="InterPro" id="IPR049207">
    <property type="entry name" value="DUF4246_N"/>
</dbReference>
<protein>
    <recommendedName>
        <fullName evidence="6">Protein kinase domain-containing protein</fullName>
    </recommendedName>
</protein>
<dbReference type="PANTHER" id="PTHR33119">
    <property type="entry name" value="IFI3P"/>
    <property type="match status" value="1"/>
</dbReference>
<reference evidence="4 5" key="1">
    <citation type="submission" date="2023-01" db="EMBL/GenBank/DDBJ databases">
        <title>Analysis of 21 Apiospora genomes using comparative genomics revels a genus with tremendous synthesis potential of carbohydrate active enzymes and secondary metabolites.</title>
        <authorList>
            <person name="Sorensen T."/>
        </authorList>
    </citation>
    <scope>NUCLEOTIDE SEQUENCE [LARGE SCALE GENOMIC DNA]</scope>
    <source>
        <strain evidence="4 5">CBS 33761</strain>
    </source>
</reference>
<evidence type="ECO:0000259" key="3">
    <source>
        <dbReference type="Pfam" id="PF21666"/>
    </source>
</evidence>
<keyword evidence="5" id="KW-1185">Reference proteome</keyword>
<evidence type="ECO:0000259" key="2">
    <source>
        <dbReference type="Pfam" id="PF14033"/>
    </source>
</evidence>
<dbReference type="Pfam" id="PF21666">
    <property type="entry name" value="DUF4246_N"/>
    <property type="match status" value="1"/>
</dbReference>
<proteinExistence type="predicted"/>
<feature type="domain" description="DUF4246" evidence="3">
    <location>
        <begin position="1"/>
        <end position="29"/>
    </location>
</feature>
<name>A0ABR1TC82_9PEZI</name>
<dbReference type="InterPro" id="IPR049192">
    <property type="entry name" value="DUF4246_C"/>
</dbReference>
<feature type="region of interest" description="Disordered" evidence="1">
    <location>
        <begin position="285"/>
        <end position="306"/>
    </location>
</feature>
<evidence type="ECO:0000313" key="4">
    <source>
        <dbReference type="EMBL" id="KAK8044229.1"/>
    </source>
</evidence>
<evidence type="ECO:0008006" key="6">
    <source>
        <dbReference type="Google" id="ProtNLM"/>
    </source>
</evidence>
<dbReference type="EMBL" id="JAQQWK010000003">
    <property type="protein sequence ID" value="KAK8044229.1"/>
    <property type="molecule type" value="Genomic_DNA"/>
</dbReference>
<organism evidence="4 5">
    <name type="scientific">Apiospora rasikravindrae</name>
    <dbReference type="NCBI Taxonomy" id="990691"/>
    <lineage>
        <taxon>Eukaryota</taxon>
        <taxon>Fungi</taxon>
        <taxon>Dikarya</taxon>
        <taxon>Ascomycota</taxon>
        <taxon>Pezizomycotina</taxon>
        <taxon>Sordariomycetes</taxon>
        <taxon>Xylariomycetidae</taxon>
        <taxon>Amphisphaeriales</taxon>
        <taxon>Apiosporaceae</taxon>
        <taxon>Apiospora</taxon>
    </lineage>
</organism>
<dbReference type="PANTHER" id="PTHR33119:SF1">
    <property type="entry name" value="FE2OG DIOXYGENASE DOMAIN-CONTAINING PROTEIN"/>
    <property type="match status" value="1"/>
</dbReference>
<gene>
    <name evidence="4" type="ORF">PG993_004253</name>
</gene>